<name>T0CIQ7_ALIAG</name>
<evidence type="ECO:0000313" key="3">
    <source>
        <dbReference type="Proteomes" id="UP000829401"/>
    </source>
</evidence>
<dbReference type="Pfam" id="PF03992">
    <property type="entry name" value="ABM"/>
    <property type="match status" value="1"/>
</dbReference>
<dbReference type="AlphaFoldDB" id="T0CIQ7"/>
<dbReference type="OrthoDB" id="9798115at2"/>
<dbReference type="InterPro" id="IPR011008">
    <property type="entry name" value="Dimeric_a/b-barrel"/>
</dbReference>
<keyword evidence="2" id="KW-0560">Oxidoreductase</keyword>
<protein>
    <submittedName>
        <fullName evidence="2">Antibiotic biosynthesis monooxygenase</fullName>
    </submittedName>
</protein>
<dbReference type="GO" id="GO:0004497">
    <property type="term" value="F:monooxygenase activity"/>
    <property type="evidence" value="ECO:0007669"/>
    <property type="project" value="UniProtKB-KW"/>
</dbReference>
<dbReference type="Gene3D" id="3.30.70.100">
    <property type="match status" value="1"/>
</dbReference>
<accession>A0A9E6ZF80</accession>
<organism evidence="2 3">
    <name type="scientific">Alicyclobacillus acidoterrestris (strain ATCC 49025 / DSM 3922 / CIP 106132 / NCIMB 13137 / GD3B)</name>
    <dbReference type="NCBI Taxonomy" id="1356854"/>
    <lineage>
        <taxon>Bacteria</taxon>
        <taxon>Bacillati</taxon>
        <taxon>Bacillota</taxon>
        <taxon>Bacilli</taxon>
        <taxon>Bacillales</taxon>
        <taxon>Alicyclobacillaceae</taxon>
        <taxon>Alicyclobacillus</taxon>
    </lineage>
</organism>
<dbReference type="KEGG" id="aaco:K1I37_20390"/>
<sequence length="55" mass="6211">MYVAHNRLPIVSTMWESEQHFQDWIQSPHFAAAHGGRGHTAGQAQVATYEVIYNA</sequence>
<reference evidence="3" key="1">
    <citation type="journal article" date="2022" name="G3 (Bethesda)">
        <title>Unveiling the complete genome sequence of Alicyclobacillus acidoterrestris DSM 3922T, a taint-producing strain.</title>
        <authorList>
            <person name="Leonardo I.C."/>
            <person name="Barreto Crespo M.T."/>
            <person name="Gaspar F.B."/>
        </authorList>
    </citation>
    <scope>NUCLEOTIDE SEQUENCE [LARGE SCALE GENOMIC DNA]</scope>
    <source>
        <strain evidence="3">DSM 3922</strain>
    </source>
</reference>
<dbReference type="SUPFAM" id="SSF54909">
    <property type="entry name" value="Dimeric alpha+beta barrel"/>
    <property type="match status" value="1"/>
</dbReference>
<dbReference type="RefSeq" id="WP_021295152.1">
    <property type="nucleotide sequence ID" value="NZ_AURB01000046.1"/>
</dbReference>
<accession>T0CIQ7</accession>
<evidence type="ECO:0000313" key="2">
    <source>
        <dbReference type="EMBL" id="UNO48912.1"/>
    </source>
</evidence>
<dbReference type="Proteomes" id="UP000829401">
    <property type="component" value="Chromosome"/>
</dbReference>
<keyword evidence="2" id="KW-0503">Monooxygenase</keyword>
<proteinExistence type="predicted"/>
<dbReference type="STRING" id="1356854.N007_02540"/>
<feature type="domain" description="ABM" evidence="1">
    <location>
        <begin position="11"/>
        <end position="34"/>
    </location>
</feature>
<gene>
    <name evidence="2" type="ORF">K1I37_20390</name>
</gene>
<evidence type="ECO:0000259" key="1">
    <source>
        <dbReference type="Pfam" id="PF03992"/>
    </source>
</evidence>
<dbReference type="InterPro" id="IPR007138">
    <property type="entry name" value="ABM_dom"/>
</dbReference>
<keyword evidence="3" id="KW-1185">Reference proteome</keyword>
<dbReference type="EMBL" id="CP080467">
    <property type="protein sequence ID" value="UNO48912.1"/>
    <property type="molecule type" value="Genomic_DNA"/>
</dbReference>